<keyword evidence="3" id="KW-0349">Heme</keyword>
<gene>
    <name evidence="11" type="ORF">RCC_11543</name>
</gene>
<dbReference type="Pfam" id="PF01328">
    <property type="entry name" value="Peroxidase_2"/>
    <property type="match status" value="1"/>
</dbReference>
<evidence type="ECO:0000313" key="12">
    <source>
        <dbReference type="Proteomes" id="UP000225277"/>
    </source>
</evidence>
<keyword evidence="6" id="KW-0408">Iron</keyword>
<dbReference type="Proteomes" id="UP000225277">
    <property type="component" value="Unassembled WGS sequence"/>
</dbReference>
<evidence type="ECO:0000256" key="5">
    <source>
        <dbReference type="ARBA" id="ARBA00023002"/>
    </source>
</evidence>
<feature type="domain" description="Heme haloperoxidase family profile" evidence="10">
    <location>
        <begin position="91"/>
        <end position="314"/>
    </location>
</feature>
<dbReference type="SUPFAM" id="SSF47571">
    <property type="entry name" value="Cloroperoxidase"/>
    <property type="match status" value="1"/>
</dbReference>
<feature type="chain" id="PRO_5013575324" description="Heme haloperoxidase family profile domain-containing protein" evidence="9">
    <location>
        <begin position="18"/>
        <end position="407"/>
    </location>
</feature>
<feature type="signal peptide" evidence="9">
    <location>
        <begin position="1"/>
        <end position="17"/>
    </location>
</feature>
<proteinExistence type="inferred from homology"/>
<keyword evidence="5" id="KW-0560">Oxidoreductase</keyword>
<dbReference type="OrthoDB" id="407298at2759"/>
<dbReference type="Gene3D" id="1.10.489.10">
    <property type="entry name" value="Chloroperoxidase-like"/>
    <property type="match status" value="1"/>
</dbReference>
<dbReference type="GO" id="GO:0004601">
    <property type="term" value="F:peroxidase activity"/>
    <property type="evidence" value="ECO:0007669"/>
    <property type="project" value="UniProtKB-KW"/>
</dbReference>
<keyword evidence="12" id="KW-1185">Reference proteome</keyword>
<evidence type="ECO:0000313" key="11">
    <source>
        <dbReference type="EMBL" id="CZT25874.1"/>
    </source>
</evidence>
<dbReference type="PROSITE" id="PS51405">
    <property type="entry name" value="HEME_HALOPEROXIDASE"/>
    <property type="match status" value="1"/>
</dbReference>
<protein>
    <recommendedName>
        <fullName evidence="10">Heme haloperoxidase family profile domain-containing protein</fullName>
    </recommendedName>
</protein>
<evidence type="ECO:0000256" key="3">
    <source>
        <dbReference type="ARBA" id="ARBA00022617"/>
    </source>
</evidence>
<keyword evidence="4" id="KW-0479">Metal-binding</keyword>
<dbReference type="AlphaFoldDB" id="A0A2D3VP10"/>
<evidence type="ECO:0000256" key="4">
    <source>
        <dbReference type="ARBA" id="ARBA00022723"/>
    </source>
</evidence>
<reference evidence="11 12" key="1">
    <citation type="submission" date="2016-03" db="EMBL/GenBank/DDBJ databases">
        <authorList>
            <person name="Ploux O."/>
        </authorList>
    </citation>
    <scope>NUCLEOTIDE SEQUENCE [LARGE SCALE GENOMIC DNA]</scope>
    <source>
        <strain evidence="11 12">URUG2</strain>
    </source>
</reference>
<dbReference type="GO" id="GO:0046872">
    <property type="term" value="F:metal ion binding"/>
    <property type="evidence" value="ECO:0007669"/>
    <property type="project" value="UniProtKB-KW"/>
</dbReference>
<dbReference type="RefSeq" id="XP_023632532.1">
    <property type="nucleotide sequence ID" value="XM_023776764.1"/>
</dbReference>
<keyword evidence="9" id="KW-0732">Signal</keyword>
<dbReference type="EMBL" id="FJUY01000050">
    <property type="protein sequence ID" value="CZT25874.1"/>
    <property type="molecule type" value="Genomic_DNA"/>
</dbReference>
<keyword evidence="2" id="KW-0575">Peroxidase</keyword>
<dbReference type="InterPro" id="IPR000028">
    <property type="entry name" value="Chloroperoxidase"/>
</dbReference>
<dbReference type="InterPro" id="IPR036851">
    <property type="entry name" value="Chloroperoxidase-like_sf"/>
</dbReference>
<dbReference type="GeneID" id="35606560"/>
<dbReference type="PANTHER" id="PTHR33577:SF15">
    <property type="entry name" value="HEME HALOPEROXIDASE FAMILY PROFILE DOMAIN-CONTAINING PROTEIN"/>
    <property type="match status" value="1"/>
</dbReference>
<dbReference type="PANTHER" id="PTHR33577">
    <property type="entry name" value="STERIGMATOCYSTIN BIOSYNTHESIS PEROXIDASE STCC-RELATED"/>
    <property type="match status" value="1"/>
</dbReference>
<evidence type="ECO:0000259" key="10">
    <source>
        <dbReference type="PROSITE" id="PS51405"/>
    </source>
</evidence>
<comment type="cofactor">
    <cofactor evidence="1">
        <name>heme b</name>
        <dbReference type="ChEBI" id="CHEBI:60344"/>
    </cofactor>
</comment>
<name>A0A2D3VP10_9PEZI</name>
<organism evidence="11 12">
    <name type="scientific">Ramularia collo-cygni</name>
    <dbReference type="NCBI Taxonomy" id="112498"/>
    <lineage>
        <taxon>Eukaryota</taxon>
        <taxon>Fungi</taxon>
        <taxon>Dikarya</taxon>
        <taxon>Ascomycota</taxon>
        <taxon>Pezizomycotina</taxon>
        <taxon>Dothideomycetes</taxon>
        <taxon>Dothideomycetidae</taxon>
        <taxon>Mycosphaerellales</taxon>
        <taxon>Mycosphaerellaceae</taxon>
        <taxon>Ramularia</taxon>
    </lineage>
</organism>
<evidence type="ECO:0000256" key="1">
    <source>
        <dbReference type="ARBA" id="ARBA00001970"/>
    </source>
</evidence>
<evidence type="ECO:0000256" key="7">
    <source>
        <dbReference type="ARBA" id="ARBA00025795"/>
    </source>
</evidence>
<comment type="similarity">
    <text evidence="7">Belongs to the chloroperoxidase family.</text>
</comment>
<feature type="region of interest" description="Disordered" evidence="8">
    <location>
        <begin position="69"/>
        <end position="88"/>
    </location>
</feature>
<evidence type="ECO:0000256" key="6">
    <source>
        <dbReference type="ARBA" id="ARBA00023004"/>
    </source>
</evidence>
<accession>A0A2D3VP10</accession>
<evidence type="ECO:0000256" key="2">
    <source>
        <dbReference type="ARBA" id="ARBA00022559"/>
    </source>
</evidence>
<evidence type="ECO:0000256" key="8">
    <source>
        <dbReference type="SAM" id="MobiDB-lite"/>
    </source>
</evidence>
<evidence type="ECO:0000256" key="9">
    <source>
        <dbReference type="SAM" id="SignalP"/>
    </source>
</evidence>
<sequence>MKYSLALSLLSANAAVAFPWVRDVPGVNSAPLVARQQNPEPGGPGSAETCPFNANHVPAPEVTSQFPYNNAKNGKKGNEKGGYQVPAPGDKVHRFIAPTARDIRGPCPGLNTAANHGFLARDGVVTFNELVNAQQNVYNVGYDLSLLLAFLGLQADGDLVTQKLSLGCDATTRTSIAPALTGSQPGLAGHNKFEADTSLTRNDFFTGGGDNFSFNRTLFNMMSASTSGNFNRENLAIYRRERWNQSVSENPNFFFGPLSLLLFGAASFLYELFPSGSNGYRPDQATMNSFFIDERLPANYINRVEPYSNGDVTKEILAMYLAAPVPFGGNTGDGSFVTINYNAIKDGKLELNPTAPGVACLLYQLASGQIPSTLNGVVTPTVEALAFLATRISPEFDNLGCARALTK</sequence>